<evidence type="ECO:0000313" key="3">
    <source>
        <dbReference type="Proteomes" id="UP001576774"/>
    </source>
</evidence>
<keyword evidence="3" id="KW-1185">Reference proteome</keyword>
<dbReference type="RefSeq" id="WP_413268467.1">
    <property type="nucleotide sequence ID" value="NZ_JBHFNQ010000003.1"/>
</dbReference>
<dbReference type="Gene3D" id="3.30.70.100">
    <property type="match status" value="1"/>
</dbReference>
<dbReference type="SUPFAM" id="SSF55008">
    <property type="entry name" value="HMA, heavy metal-associated domain"/>
    <property type="match status" value="1"/>
</dbReference>
<sequence length="71" mass="7550">MSLKLNVPTLTNSQEAQNLTEAIATVDPTAKVEVDVESKTITIESPDSNKPVASEESIKQAITATGHSLKE</sequence>
<feature type="compositionally biased region" description="Polar residues" evidence="1">
    <location>
        <begin position="60"/>
        <end position="71"/>
    </location>
</feature>
<organism evidence="2 3">
    <name type="scientific">Floridaenema aerugineum BLCC-F46</name>
    <dbReference type="NCBI Taxonomy" id="3153654"/>
    <lineage>
        <taxon>Bacteria</taxon>
        <taxon>Bacillati</taxon>
        <taxon>Cyanobacteriota</taxon>
        <taxon>Cyanophyceae</taxon>
        <taxon>Oscillatoriophycideae</taxon>
        <taxon>Aerosakkonematales</taxon>
        <taxon>Aerosakkonemataceae</taxon>
        <taxon>Floridanema</taxon>
        <taxon>Floridanema aerugineum</taxon>
    </lineage>
</organism>
<name>A0ABV4WXQ0_9CYAN</name>
<dbReference type="InterPro" id="IPR036163">
    <property type="entry name" value="HMA_dom_sf"/>
</dbReference>
<proteinExistence type="predicted"/>
<reference evidence="2 3" key="1">
    <citation type="submission" date="2024-09" db="EMBL/GenBank/DDBJ databases">
        <title>Floridaenema gen nov. (Aerosakkonemataceae, Aerosakkonematales ord. nov., Cyanobacteria) from benthic tropical and subtropical fresh waters, with the description of four new species.</title>
        <authorList>
            <person name="Moretto J.A."/>
            <person name="Berthold D.E."/>
            <person name="Lefler F.W."/>
            <person name="Huang I.-S."/>
            <person name="Laughinghouse H. IV."/>
        </authorList>
    </citation>
    <scope>NUCLEOTIDE SEQUENCE [LARGE SCALE GENOMIC DNA]</scope>
    <source>
        <strain evidence="2 3">BLCC-F46</strain>
    </source>
</reference>
<evidence type="ECO:0000313" key="2">
    <source>
        <dbReference type="EMBL" id="MFB2875300.1"/>
    </source>
</evidence>
<feature type="region of interest" description="Disordered" evidence="1">
    <location>
        <begin position="44"/>
        <end position="71"/>
    </location>
</feature>
<accession>A0ABV4WXQ0</accession>
<dbReference type="EMBL" id="JBHFNQ010000003">
    <property type="protein sequence ID" value="MFB2875300.1"/>
    <property type="molecule type" value="Genomic_DNA"/>
</dbReference>
<protein>
    <submittedName>
        <fullName evidence="2">Copper chaperone</fullName>
    </submittedName>
</protein>
<dbReference type="Proteomes" id="UP001576774">
    <property type="component" value="Unassembled WGS sequence"/>
</dbReference>
<evidence type="ECO:0000256" key="1">
    <source>
        <dbReference type="SAM" id="MobiDB-lite"/>
    </source>
</evidence>
<gene>
    <name evidence="2" type="ORF">ACE1CC_00245</name>
</gene>
<comment type="caution">
    <text evidence="2">The sequence shown here is derived from an EMBL/GenBank/DDBJ whole genome shotgun (WGS) entry which is preliminary data.</text>
</comment>